<dbReference type="CDD" id="cd19367">
    <property type="entry name" value="TenA_C_ScTHI20-like"/>
    <property type="match status" value="1"/>
</dbReference>
<comment type="caution">
    <text evidence="3">The sequence shown here is derived from an EMBL/GenBank/DDBJ whole genome shotgun (WGS) entry which is preliminary data.</text>
</comment>
<dbReference type="Pfam" id="PF08543">
    <property type="entry name" value="Phos_pyr_kin"/>
    <property type="match status" value="1"/>
</dbReference>
<sequence length="511" mass="55296">MISKGRVLVIAGSDCSGGAGLEADQKVLAAHQCYAMTATTALTVQNTTGVKRIHIIPSDVVGDQISACIEDIGVDVIKTGMLASAETVKAVADLMARFQVPLLVVDPVTVSTSGAKLLPPEALLELIQHLLPRTTILTPNILEAAALLAQADPDSAPASIRSVDDVELIAHRVKALGPAWVLVKGGHLPLKEDLTIAQDGPGEERKVVVDVLVGPDGEVLRFQNVAVVVLSEKPADGEALAAIAAHLAKGVDVPRAVRAACRYVEFGIRSAPGLGAGHGPLNHFHAMSTLPFSQGYFVEYLLEHPAVRDLWAAYVSHPFVLALGNGTLPVESFKGYIIQDYLYLFSRANALAAYKSKDRDEIERSSLIVTKIAQEMTLHLDYCRSFGISEDQILATEEHQGKSPFARRVEREVPSHKMVACTSYTRYLLEVGQSEDWLALQMALAPCLLGYGAAAKALEARQDTVREGNMYWKWIENYAGLEYTEATKLGSGSSKLPHLHFFSYIEGIRRD</sequence>
<feature type="domain" description="Thiaminase-2/PQQC" evidence="1">
    <location>
        <begin position="420"/>
        <end position="486"/>
    </location>
</feature>
<evidence type="ECO:0000313" key="4">
    <source>
        <dbReference type="Proteomes" id="UP000053831"/>
    </source>
</evidence>
<dbReference type="Proteomes" id="UP000053831">
    <property type="component" value="Unassembled WGS sequence"/>
</dbReference>
<dbReference type="NCBIfam" id="TIGR00097">
    <property type="entry name" value="HMP-P_kinase"/>
    <property type="match status" value="1"/>
</dbReference>
<dbReference type="GO" id="GO:0009228">
    <property type="term" value="P:thiamine biosynthetic process"/>
    <property type="evidence" value="ECO:0007669"/>
    <property type="project" value="InterPro"/>
</dbReference>
<dbReference type="OrthoDB" id="10028886at2759"/>
<feature type="domain" description="Thiaminase-2/PQQC" evidence="1">
    <location>
        <begin position="304"/>
        <end position="400"/>
    </location>
</feature>
<keyword evidence="3" id="KW-0808">Transferase</keyword>
<name>A0A0M8MX87_ESCWE</name>
<dbReference type="GO" id="GO:0008902">
    <property type="term" value="F:hydroxymethylpyrimidine kinase activity"/>
    <property type="evidence" value="ECO:0007669"/>
    <property type="project" value="TreeGrafter"/>
</dbReference>
<dbReference type="STRING" id="150374.A0A0M8MX87"/>
<dbReference type="SUPFAM" id="SSF53613">
    <property type="entry name" value="Ribokinase-like"/>
    <property type="match status" value="1"/>
</dbReference>
<dbReference type="PANTHER" id="PTHR20858">
    <property type="entry name" value="PHOSPHOMETHYLPYRIMIDINE KINASE"/>
    <property type="match status" value="1"/>
</dbReference>
<organism evidence="3 4">
    <name type="scientific">Escovopsis weberi</name>
    <dbReference type="NCBI Taxonomy" id="150374"/>
    <lineage>
        <taxon>Eukaryota</taxon>
        <taxon>Fungi</taxon>
        <taxon>Dikarya</taxon>
        <taxon>Ascomycota</taxon>
        <taxon>Pezizomycotina</taxon>
        <taxon>Sordariomycetes</taxon>
        <taxon>Hypocreomycetidae</taxon>
        <taxon>Hypocreales</taxon>
        <taxon>Hypocreaceae</taxon>
        <taxon>Escovopsis</taxon>
    </lineage>
</organism>
<dbReference type="GO" id="GO:0008972">
    <property type="term" value="F:phosphomethylpyrimidine kinase activity"/>
    <property type="evidence" value="ECO:0007669"/>
    <property type="project" value="InterPro"/>
</dbReference>
<dbReference type="InterPro" id="IPR016084">
    <property type="entry name" value="Haem_Oase-like_multi-hlx"/>
</dbReference>
<gene>
    <name evidence="3" type="ORF">ESCO_004406</name>
</gene>
<feature type="domain" description="Pyridoxamine kinase/Phosphomethylpyrimidine kinase" evidence="2">
    <location>
        <begin position="14"/>
        <end position="282"/>
    </location>
</feature>
<dbReference type="PANTHER" id="PTHR20858:SF17">
    <property type="entry name" value="HYDROXYMETHYLPYRIMIDINE_PHOSPHOMETHYLPYRIMIDINE KINASE THI20-RELATED"/>
    <property type="match status" value="1"/>
</dbReference>
<dbReference type="AlphaFoldDB" id="A0A0M8MX87"/>
<evidence type="ECO:0000313" key="3">
    <source>
        <dbReference type="EMBL" id="KOS21186.1"/>
    </source>
</evidence>
<dbReference type="Gene3D" id="3.40.1190.20">
    <property type="match status" value="1"/>
</dbReference>
<protein>
    <submittedName>
        <fullName evidence="3">Putative hydroxymethylpyrimidine/phosphomethylpyrimidine kinase 2</fullName>
    </submittedName>
</protein>
<reference evidence="3 4" key="1">
    <citation type="submission" date="2015-07" db="EMBL/GenBank/DDBJ databases">
        <title>The genome of the fungus Escovopsis weberi, a specialized disease agent of ant agriculture.</title>
        <authorList>
            <person name="de Man T.J."/>
            <person name="Stajich J.E."/>
            <person name="Kubicek C.P."/>
            <person name="Chenthamara K."/>
            <person name="Atanasova L."/>
            <person name="Druzhinina I.S."/>
            <person name="Birnbaum S."/>
            <person name="Barribeau S.M."/>
            <person name="Teiling C."/>
            <person name="Suen G."/>
            <person name="Currie C."/>
            <person name="Gerardo N.M."/>
        </authorList>
    </citation>
    <scope>NUCLEOTIDE SEQUENCE [LARGE SCALE GENOMIC DNA]</scope>
</reference>
<dbReference type="SUPFAM" id="SSF48613">
    <property type="entry name" value="Heme oxygenase-like"/>
    <property type="match status" value="1"/>
</dbReference>
<dbReference type="Pfam" id="PF03070">
    <property type="entry name" value="TENA_THI-4"/>
    <property type="match status" value="2"/>
</dbReference>
<keyword evidence="4" id="KW-1185">Reference proteome</keyword>
<evidence type="ECO:0000259" key="2">
    <source>
        <dbReference type="Pfam" id="PF08543"/>
    </source>
</evidence>
<keyword evidence="3" id="KW-0418">Kinase</keyword>
<proteinExistence type="predicted"/>
<dbReference type="InterPro" id="IPR004399">
    <property type="entry name" value="HMP/HMP-P_kinase_dom"/>
</dbReference>
<dbReference type="InterPro" id="IPR013749">
    <property type="entry name" value="PM/HMP-P_kinase-1"/>
</dbReference>
<accession>A0A0M8MX87</accession>
<dbReference type="CDD" id="cd01169">
    <property type="entry name" value="HMPP_kinase"/>
    <property type="match status" value="1"/>
</dbReference>
<dbReference type="InterPro" id="IPR029056">
    <property type="entry name" value="Ribokinase-like"/>
</dbReference>
<dbReference type="Gene3D" id="1.20.910.10">
    <property type="entry name" value="Heme oxygenase-like"/>
    <property type="match status" value="1"/>
</dbReference>
<dbReference type="InterPro" id="IPR004305">
    <property type="entry name" value="Thiaminase-2/PQQC"/>
</dbReference>
<dbReference type="EMBL" id="LGSR01000013">
    <property type="protein sequence ID" value="KOS21186.1"/>
    <property type="molecule type" value="Genomic_DNA"/>
</dbReference>
<dbReference type="GO" id="GO:0005829">
    <property type="term" value="C:cytosol"/>
    <property type="evidence" value="ECO:0007669"/>
    <property type="project" value="TreeGrafter"/>
</dbReference>
<evidence type="ECO:0000259" key="1">
    <source>
        <dbReference type="Pfam" id="PF03070"/>
    </source>
</evidence>